<dbReference type="InterPro" id="IPR050584">
    <property type="entry name" value="Cholesterol_7-desaturase"/>
</dbReference>
<dbReference type="SUPFAM" id="SSF55961">
    <property type="entry name" value="Bet v1-like"/>
    <property type="match status" value="1"/>
</dbReference>
<sequence>MLLKNAWYVAAWSSEVPSGGFLARTLLNVPVTLWRDTSGKAIAFEDRCCHRGAPLSKGRLEGDSVRCMYHGLVFDTSGACIEIPGQDRIPPQAKVRTFPIVERHKWIWIWMGDVALADESLIPDTHWLDDPEWRSLQGYTHYATNYLLIADNLLDLAHLPYVHPTTLGGDEAYAACIPEVKKLPNGVRVTRWGEGIKPAPFVQNVKNYPGMVDRWNIYDFILPGIFLMDSGMQPTGLGAKEGARVDAAEFRSTQALTPETDTSTHYFFAQPHNFSLDEPAVTEAIHQQVITAFKEDSEMIHAQDHSLNLMPDFKMIPIGADAALSYFRWLVAKTYAAEQAASNPVQIQEVARG</sequence>
<dbReference type="Gene3D" id="3.90.380.10">
    <property type="entry name" value="Naphthalene 1,2-dioxygenase Alpha Subunit, Chain A, domain 1"/>
    <property type="match status" value="1"/>
</dbReference>
<keyword evidence="1" id="KW-0001">2Fe-2S</keyword>
<dbReference type="GO" id="GO:0046872">
    <property type="term" value="F:metal ion binding"/>
    <property type="evidence" value="ECO:0007669"/>
    <property type="project" value="UniProtKB-KW"/>
</dbReference>
<dbReference type="EMBL" id="CP040324">
    <property type="protein sequence ID" value="QHB28730.1"/>
    <property type="molecule type" value="Genomic_DNA"/>
</dbReference>
<dbReference type="PANTHER" id="PTHR21266">
    <property type="entry name" value="IRON-SULFUR DOMAIN CONTAINING PROTEIN"/>
    <property type="match status" value="1"/>
</dbReference>
<proteinExistence type="predicted"/>
<dbReference type="AlphaFoldDB" id="A0AAE6V329"/>
<dbReference type="Pfam" id="PF19112">
    <property type="entry name" value="VanA_C"/>
    <property type="match status" value="1"/>
</dbReference>
<evidence type="ECO:0000313" key="7">
    <source>
        <dbReference type="EMBL" id="QHB28730.1"/>
    </source>
</evidence>
<evidence type="ECO:0000259" key="6">
    <source>
        <dbReference type="PROSITE" id="PS51296"/>
    </source>
</evidence>
<evidence type="ECO:0000256" key="2">
    <source>
        <dbReference type="ARBA" id="ARBA00022723"/>
    </source>
</evidence>
<keyword evidence="4" id="KW-0408">Iron</keyword>
<dbReference type="PROSITE" id="PS51296">
    <property type="entry name" value="RIESKE"/>
    <property type="match status" value="1"/>
</dbReference>
<dbReference type="GO" id="GO:0051537">
    <property type="term" value="F:2 iron, 2 sulfur cluster binding"/>
    <property type="evidence" value="ECO:0007669"/>
    <property type="project" value="UniProtKB-KW"/>
</dbReference>
<accession>A0AAE6V329</accession>
<dbReference type="GO" id="GO:0016491">
    <property type="term" value="F:oxidoreductase activity"/>
    <property type="evidence" value="ECO:0007669"/>
    <property type="project" value="UniProtKB-KW"/>
</dbReference>
<dbReference type="InterPro" id="IPR017941">
    <property type="entry name" value="Rieske_2Fe-2S"/>
</dbReference>
<dbReference type="Proteomes" id="UP000464593">
    <property type="component" value="Chromosome"/>
</dbReference>
<name>A0AAE6V329_9PSED</name>
<reference evidence="7 8" key="1">
    <citation type="submission" date="2019-05" db="EMBL/GenBank/DDBJ databases">
        <title>Complete genome sequence of Pseudomonas Pseudomonas resinovorans.</title>
        <authorList>
            <person name="Chen H.-P."/>
        </authorList>
    </citation>
    <scope>NUCLEOTIDE SEQUENCE [LARGE SCALE GENOMIC DNA]</scope>
    <source>
        <strain evidence="7 8">TCU-CK1</strain>
    </source>
</reference>
<keyword evidence="3" id="KW-0560">Oxidoreductase</keyword>
<evidence type="ECO:0000256" key="4">
    <source>
        <dbReference type="ARBA" id="ARBA00023004"/>
    </source>
</evidence>
<dbReference type="Pfam" id="PF00355">
    <property type="entry name" value="Rieske"/>
    <property type="match status" value="1"/>
</dbReference>
<protein>
    <submittedName>
        <fullName evidence="7">Vanillate O-demethylase oxygenase</fullName>
    </submittedName>
</protein>
<dbReference type="PANTHER" id="PTHR21266:SF60">
    <property type="entry name" value="3-KETOSTEROID-9-ALPHA-MONOOXYGENASE, OXYGENASE COMPONENT"/>
    <property type="match status" value="1"/>
</dbReference>
<dbReference type="RefSeq" id="WP_159266353.1">
    <property type="nucleotide sequence ID" value="NZ_CP040324.1"/>
</dbReference>
<evidence type="ECO:0000256" key="3">
    <source>
        <dbReference type="ARBA" id="ARBA00023002"/>
    </source>
</evidence>
<evidence type="ECO:0000256" key="5">
    <source>
        <dbReference type="ARBA" id="ARBA00023014"/>
    </source>
</evidence>
<dbReference type="InterPro" id="IPR036922">
    <property type="entry name" value="Rieske_2Fe-2S_sf"/>
</dbReference>
<dbReference type="CDD" id="cd08878">
    <property type="entry name" value="RHO_alpha_C_DMO-like"/>
    <property type="match status" value="1"/>
</dbReference>
<evidence type="ECO:0000313" key="8">
    <source>
        <dbReference type="Proteomes" id="UP000464593"/>
    </source>
</evidence>
<organism evidence="7 8">
    <name type="scientific">Pseudomonas monteilii</name>
    <dbReference type="NCBI Taxonomy" id="76759"/>
    <lineage>
        <taxon>Bacteria</taxon>
        <taxon>Pseudomonadati</taxon>
        <taxon>Pseudomonadota</taxon>
        <taxon>Gammaproteobacteria</taxon>
        <taxon>Pseudomonadales</taxon>
        <taxon>Pseudomonadaceae</taxon>
        <taxon>Pseudomonas</taxon>
    </lineage>
</organism>
<dbReference type="InterPro" id="IPR044043">
    <property type="entry name" value="VanA_C_cat"/>
</dbReference>
<dbReference type="Gene3D" id="2.102.10.10">
    <property type="entry name" value="Rieske [2Fe-2S] iron-sulphur domain"/>
    <property type="match status" value="1"/>
</dbReference>
<evidence type="ECO:0000256" key="1">
    <source>
        <dbReference type="ARBA" id="ARBA00022714"/>
    </source>
</evidence>
<feature type="domain" description="Rieske" evidence="6">
    <location>
        <begin position="7"/>
        <end position="109"/>
    </location>
</feature>
<gene>
    <name evidence="7" type="ORF">TCK1_3384</name>
</gene>
<keyword evidence="2" id="KW-0479">Metal-binding</keyword>
<keyword evidence="5" id="KW-0411">Iron-sulfur</keyword>
<dbReference type="SUPFAM" id="SSF50022">
    <property type="entry name" value="ISP domain"/>
    <property type="match status" value="1"/>
</dbReference>